<dbReference type="Gene3D" id="3.90.550.10">
    <property type="entry name" value="Spore Coat Polysaccharide Biosynthesis Protein SpsA, Chain A"/>
    <property type="match status" value="1"/>
</dbReference>
<dbReference type="EMBL" id="JBHUMB010000006">
    <property type="protein sequence ID" value="MFD2743000.1"/>
    <property type="molecule type" value="Genomic_DNA"/>
</dbReference>
<feature type="domain" description="Glycosyltransferase 2-like" evidence="1">
    <location>
        <begin position="9"/>
        <end position="148"/>
    </location>
</feature>
<organism evidence="2 3">
    <name type="scientific">Sphingobacterium populi</name>
    <dbReference type="NCBI Taxonomy" id="1812824"/>
    <lineage>
        <taxon>Bacteria</taxon>
        <taxon>Pseudomonadati</taxon>
        <taxon>Bacteroidota</taxon>
        <taxon>Sphingobacteriia</taxon>
        <taxon>Sphingobacteriales</taxon>
        <taxon>Sphingobacteriaceae</taxon>
        <taxon>Sphingobacterium</taxon>
    </lineage>
</organism>
<dbReference type="Pfam" id="PF00535">
    <property type="entry name" value="Glycos_transf_2"/>
    <property type="match status" value="1"/>
</dbReference>
<accession>A0ABW5UBM6</accession>
<evidence type="ECO:0000313" key="3">
    <source>
        <dbReference type="Proteomes" id="UP001597418"/>
    </source>
</evidence>
<dbReference type="PANTHER" id="PTHR43685">
    <property type="entry name" value="GLYCOSYLTRANSFERASE"/>
    <property type="match status" value="1"/>
</dbReference>
<name>A0ABW5UBM6_9SPHI</name>
<evidence type="ECO:0000259" key="1">
    <source>
        <dbReference type="Pfam" id="PF00535"/>
    </source>
</evidence>
<dbReference type="CDD" id="cd00761">
    <property type="entry name" value="Glyco_tranf_GTA_type"/>
    <property type="match status" value="1"/>
</dbReference>
<dbReference type="PANTHER" id="PTHR43685:SF2">
    <property type="entry name" value="GLYCOSYLTRANSFERASE 2-LIKE DOMAIN-CONTAINING PROTEIN"/>
    <property type="match status" value="1"/>
</dbReference>
<dbReference type="RefSeq" id="WP_066754466.1">
    <property type="nucleotide sequence ID" value="NZ_JBHUMB010000006.1"/>
</dbReference>
<sequence length="288" mass="33949">MQEDAVAFSVIIPLYNKQTTIEITIQSVLDQHVRNFEIIIVNDGSTDESLQRVRSIQDHRIVIIDKQNEGVSKARNIGIQQSKYPWLCFLDADDYWESDHLTHLVEIIRKESHQNFLATGFRIATGDLKVSKSIIWPKRGLFNYFDVASMNGFAVHTSSVCIHKEILRADSFDENLSLGEDNELFSRIGRKYFVYFIPYATTYYISDSENKETLRNHPVKKDFLYNINLSGITNDKERKYYTLFIISHLLRFAIKEKNIAKSRTLYSYYRKDLDLRDFLYYFSRKIFR</sequence>
<keyword evidence="3" id="KW-1185">Reference proteome</keyword>
<proteinExistence type="predicted"/>
<comment type="caution">
    <text evidence="2">The sequence shown here is derived from an EMBL/GenBank/DDBJ whole genome shotgun (WGS) entry which is preliminary data.</text>
</comment>
<dbReference type="InterPro" id="IPR050834">
    <property type="entry name" value="Glycosyltransf_2"/>
</dbReference>
<dbReference type="SUPFAM" id="SSF53448">
    <property type="entry name" value="Nucleotide-diphospho-sugar transferases"/>
    <property type="match status" value="1"/>
</dbReference>
<gene>
    <name evidence="2" type="ORF">ACFSQ6_06280</name>
</gene>
<reference evidence="3" key="1">
    <citation type="journal article" date="2019" name="Int. J. Syst. Evol. Microbiol.">
        <title>The Global Catalogue of Microorganisms (GCM) 10K type strain sequencing project: providing services to taxonomists for standard genome sequencing and annotation.</title>
        <authorList>
            <consortium name="The Broad Institute Genomics Platform"/>
            <consortium name="The Broad Institute Genome Sequencing Center for Infectious Disease"/>
            <person name="Wu L."/>
            <person name="Ma J."/>
        </authorList>
    </citation>
    <scope>NUCLEOTIDE SEQUENCE [LARGE SCALE GENOMIC DNA]</scope>
    <source>
        <strain evidence="3">KCTC 42247</strain>
    </source>
</reference>
<dbReference type="InterPro" id="IPR001173">
    <property type="entry name" value="Glyco_trans_2-like"/>
</dbReference>
<evidence type="ECO:0000313" key="2">
    <source>
        <dbReference type="EMBL" id="MFD2743000.1"/>
    </source>
</evidence>
<dbReference type="InterPro" id="IPR029044">
    <property type="entry name" value="Nucleotide-diphossugar_trans"/>
</dbReference>
<protein>
    <submittedName>
        <fullName evidence="2">Glycosyltransferase family 2 protein</fullName>
    </submittedName>
</protein>
<dbReference type="Proteomes" id="UP001597418">
    <property type="component" value="Unassembled WGS sequence"/>
</dbReference>